<gene>
    <name evidence="2" type="ORF">WDU99_06530</name>
</gene>
<dbReference type="EMBL" id="JBBDGM010000004">
    <property type="protein sequence ID" value="MEJ1087971.1"/>
    <property type="molecule type" value="Genomic_DNA"/>
</dbReference>
<evidence type="ECO:0000313" key="2">
    <source>
        <dbReference type="EMBL" id="MEJ1087971.1"/>
    </source>
</evidence>
<reference evidence="2 3" key="1">
    <citation type="submission" date="2024-02" db="EMBL/GenBank/DDBJ databases">
        <authorList>
            <person name="Saticioglu I.B."/>
        </authorList>
    </citation>
    <scope>NUCLEOTIDE SEQUENCE [LARGE SCALE GENOMIC DNA]</scope>
    <source>
        <strain evidence="2 3">Mu-80</strain>
    </source>
</reference>
<sequence>MNTTIYVDSMIDQRRTAVLNRELEYRRIALERGTMKASRPSLVTRLRAALTHRTPRPAGARHAQRQMRQA</sequence>
<evidence type="ECO:0000256" key="1">
    <source>
        <dbReference type="SAM" id="MobiDB-lite"/>
    </source>
</evidence>
<comment type="caution">
    <text evidence="2">The sequence shown here is derived from an EMBL/GenBank/DDBJ whole genome shotgun (WGS) entry which is preliminary data.</text>
</comment>
<proteinExistence type="predicted"/>
<accession>A0ABU8LBL7</accession>
<keyword evidence="3" id="KW-1185">Reference proteome</keyword>
<dbReference type="RefSeq" id="WP_337331637.1">
    <property type="nucleotide sequence ID" value="NZ_JBBDGM010000004.1"/>
</dbReference>
<dbReference type="Proteomes" id="UP001371224">
    <property type="component" value="Unassembled WGS sequence"/>
</dbReference>
<protein>
    <submittedName>
        <fullName evidence="2">Uncharacterized protein</fullName>
    </submittedName>
</protein>
<feature type="region of interest" description="Disordered" evidence="1">
    <location>
        <begin position="51"/>
        <end position="70"/>
    </location>
</feature>
<name>A0ABU8LBL7_9MICO</name>
<organism evidence="2 3">
    <name type="scientific">Microbacterium bandirmense</name>
    <dbReference type="NCBI Taxonomy" id="3122050"/>
    <lineage>
        <taxon>Bacteria</taxon>
        <taxon>Bacillati</taxon>
        <taxon>Actinomycetota</taxon>
        <taxon>Actinomycetes</taxon>
        <taxon>Micrococcales</taxon>
        <taxon>Microbacteriaceae</taxon>
        <taxon>Microbacterium</taxon>
    </lineage>
</organism>
<evidence type="ECO:0000313" key="3">
    <source>
        <dbReference type="Proteomes" id="UP001371224"/>
    </source>
</evidence>